<dbReference type="SUPFAM" id="SSF57701">
    <property type="entry name" value="Zn2/Cys6 DNA-binding domain"/>
    <property type="match status" value="1"/>
</dbReference>
<evidence type="ECO:0000256" key="3">
    <source>
        <dbReference type="ARBA" id="ARBA00023242"/>
    </source>
</evidence>
<evidence type="ECO:0000256" key="4">
    <source>
        <dbReference type="SAM" id="MobiDB-lite"/>
    </source>
</evidence>
<reference evidence="6" key="1">
    <citation type="journal article" date="2020" name="Stud. Mycol.">
        <title>101 Dothideomycetes genomes: a test case for predicting lifestyles and emergence of pathogens.</title>
        <authorList>
            <person name="Haridas S."/>
            <person name="Albert R."/>
            <person name="Binder M."/>
            <person name="Bloem J."/>
            <person name="Labutti K."/>
            <person name="Salamov A."/>
            <person name="Andreopoulos B."/>
            <person name="Baker S."/>
            <person name="Barry K."/>
            <person name="Bills G."/>
            <person name="Bluhm B."/>
            <person name="Cannon C."/>
            <person name="Castanera R."/>
            <person name="Culley D."/>
            <person name="Daum C."/>
            <person name="Ezra D."/>
            <person name="Gonzalez J."/>
            <person name="Henrissat B."/>
            <person name="Kuo A."/>
            <person name="Liang C."/>
            <person name="Lipzen A."/>
            <person name="Lutzoni F."/>
            <person name="Magnuson J."/>
            <person name="Mondo S."/>
            <person name="Nolan M."/>
            <person name="Ohm R."/>
            <person name="Pangilinan J."/>
            <person name="Park H.-J."/>
            <person name="Ramirez L."/>
            <person name="Alfaro M."/>
            <person name="Sun H."/>
            <person name="Tritt A."/>
            <person name="Yoshinaga Y."/>
            <person name="Zwiers L.-H."/>
            <person name="Turgeon B."/>
            <person name="Goodwin S."/>
            <person name="Spatafora J."/>
            <person name="Crous P."/>
            <person name="Grigoriev I."/>
        </authorList>
    </citation>
    <scope>NUCLEOTIDE SEQUENCE</scope>
    <source>
        <strain evidence="6">CBS 125425</strain>
    </source>
</reference>
<dbReference type="Proteomes" id="UP000799444">
    <property type="component" value="Unassembled WGS sequence"/>
</dbReference>
<comment type="caution">
    <text evidence="6">The sequence shown here is derived from an EMBL/GenBank/DDBJ whole genome shotgun (WGS) entry which is preliminary data.</text>
</comment>
<dbReference type="InterPro" id="IPR036864">
    <property type="entry name" value="Zn2-C6_fun-type_DNA-bd_sf"/>
</dbReference>
<keyword evidence="2" id="KW-0479">Metal-binding</keyword>
<dbReference type="CDD" id="cd00067">
    <property type="entry name" value="GAL4"/>
    <property type="match status" value="1"/>
</dbReference>
<dbReference type="InterPro" id="IPR007219">
    <property type="entry name" value="XnlR_reg_dom"/>
</dbReference>
<dbReference type="GO" id="GO:0000981">
    <property type="term" value="F:DNA-binding transcription factor activity, RNA polymerase II-specific"/>
    <property type="evidence" value="ECO:0007669"/>
    <property type="project" value="InterPro"/>
</dbReference>
<dbReference type="Gene3D" id="4.10.240.10">
    <property type="entry name" value="Zn(2)-C6 fungal-type DNA-binding domain"/>
    <property type="match status" value="1"/>
</dbReference>
<accession>A0A9P4QV38</accession>
<feature type="region of interest" description="Disordered" evidence="4">
    <location>
        <begin position="73"/>
        <end position="101"/>
    </location>
</feature>
<dbReference type="PANTHER" id="PTHR31001:SF57">
    <property type="entry name" value="ZN(II)2CYS6 TRANSCRIPTION FACTOR (EUROFUNG)"/>
    <property type="match status" value="1"/>
</dbReference>
<keyword evidence="7" id="KW-1185">Reference proteome</keyword>
<dbReference type="Pfam" id="PF04082">
    <property type="entry name" value="Fungal_trans"/>
    <property type="match status" value="1"/>
</dbReference>
<name>A0A9P4QV38_9PLEO</name>
<dbReference type="EMBL" id="ML996187">
    <property type="protein sequence ID" value="KAF2731873.1"/>
    <property type="molecule type" value="Genomic_DNA"/>
</dbReference>
<dbReference type="GO" id="GO:0005634">
    <property type="term" value="C:nucleus"/>
    <property type="evidence" value="ECO:0007669"/>
    <property type="project" value="UniProtKB-SubCell"/>
</dbReference>
<evidence type="ECO:0000256" key="2">
    <source>
        <dbReference type="ARBA" id="ARBA00022723"/>
    </source>
</evidence>
<dbReference type="InterPro" id="IPR001138">
    <property type="entry name" value="Zn2Cys6_DnaBD"/>
</dbReference>
<dbReference type="SMART" id="SM00066">
    <property type="entry name" value="GAL4"/>
    <property type="match status" value="1"/>
</dbReference>
<feature type="compositionally biased region" description="Polar residues" evidence="4">
    <location>
        <begin position="73"/>
        <end position="84"/>
    </location>
</feature>
<gene>
    <name evidence="6" type="ORF">EJ04DRAFT_497847</name>
</gene>
<dbReference type="OrthoDB" id="424974at2759"/>
<evidence type="ECO:0000313" key="6">
    <source>
        <dbReference type="EMBL" id="KAF2731873.1"/>
    </source>
</evidence>
<sequence length="620" mass="69093">MSSGLERRRAPRSCYSCNNRKIRCDKKQPCSCCTKAGRACEFPPRGPRHRRTKATIIADMASRLASLEKSLENSEISTLTSPTHSSHRTCDPGSEASAPSKEEVLYQKGSSTQYFNDILSSRVIQERRIQSLPTPDSPQPKHAPDISPFSALGILSSPSSSMLPSSLHPSKQIAVRLWNVYVSKVAGASVIKILHIPTDELKVYTTIDDTTTSPFDYIALNFAIYFISTTALDEDEASFILGQHKTTALVQFKSALRVNNRDKGIWILNGLLIRMAESLGLHRDGKQLGLSPFESELRRRLWWHILSRDGRAGEDHGLENHSLSLVSKVELPRNLDDEDIHPQLTELPTSKEGWTSMTDQLITIDIVRSSQKLAVIAAAASPSSPPSESVRQHIVTETKNRVETYLAHCNPIVPHQRLTLLLARLLLRKLDFVTRLQWILVQRPATGSPANFATEENLIDALAILEPKMFVYDEFLRHYSWACRGYPQYHATMYILWHLCVLPEGPNVDKAWEFIDDAFNNDDEKHSMKNFGSKSAVLADLRAKALAIRHGTQGFGLDAQAVVDDQHARGAPTRTEAVACALPTPLSGFEQPAFADGTDWLDWEALAQGFQTNSPATLWA</sequence>
<dbReference type="CDD" id="cd12148">
    <property type="entry name" value="fungal_TF_MHR"/>
    <property type="match status" value="1"/>
</dbReference>
<proteinExistence type="predicted"/>
<keyword evidence="3" id="KW-0539">Nucleus</keyword>
<dbReference type="GO" id="GO:0008270">
    <property type="term" value="F:zinc ion binding"/>
    <property type="evidence" value="ECO:0007669"/>
    <property type="project" value="InterPro"/>
</dbReference>
<feature type="domain" description="Zn(2)-C6 fungal-type" evidence="5">
    <location>
        <begin position="13"/>
        <end position="42"/>
    </location>
</feature>
<dbReference type="PROSITE" id="PS50048">
    <property type="entry name" value="ZN2_CY6_FUNGAL_2"/>
    <property type="match status" value="1"/>
</dbReference>
<dbReference type="InterPro" id="IPR050613">
    <property type="entry name" value="Sec_Metabolite_Reg"/>
</dbReference>
<dbReference type="SMART" id="SM00906">
    <property type="entry name" value="Fungal_trans"/>
    <property type="match status" value="1"/>
</dbReference>
<comment type="subcellular location">
    <subcellularLocation>
        <location evidence="1">Nucleus</location>
    </subcellularLocation>
</comment>
<dbReference type="PANTHER" id="PTHR31001">
    <property type="entry name" value="UNCHARACTERIZED TRANSCRIPTIONAL REGULATORY PROTEIN"/>
    <property type="match status" value="1"/>
</dbReference>
<evidence type="ECO:0000313" key="7">
    <source>
        <dbReference type="Proteomes" id="UP000799444"/>
    </source>
</evidence>
<dbReference type="GO" id="GO:0006351">
    <property type="term" value="P:DNA-templated transcription"/>
    <property type="evidence" value="ECO:0007669"/>
    <property type="project" value="InterPro"/>
</dbReference>
<dbReference type="AlphaFoldDB" id="A0A9P4QV38"/>
<organism evidence="6 7">
    <name type="scientific">Polyplosphaeria fusca</name>
    <dbReference type="NCBI Taxonomy" id="682080"/>
    <lineage>
        <taxon>Eukaryota</taxon>
        <taxon>Fungi</taxon>
        <taxon>Dikarya</taxon>
        <taxon>Ascomycota</taxon>
        <taxon>Pezizomycotina</taxon>
        <taxon>Dothideomycetes</taxon>
        <taxon>Pleosporomycetidae</taxon>
        <taxon>Pleosporales</taxon>
        <taxon>Tetraplosphaeriaceae</taxon>
        <taxon>Polyplosphaeria</taxon>
    </lineage>
</organism>
<evidence type="ECO:0000259" key="5">
    <source>
        <dbReference type="PROSITE" id="PS50048"/>
    </source>
</evidence>
<evidence type="ECO:0000256" key="1">
    <source>
        <dbReference type="ARBA" id="ARBA00004123"/>
    </source>
</evidence>
<protein>
    <recommendedName>
        <fullName evidence="5">Zn(2)-C6 fungal-type domain-containing protein</fullName>
    </recommendedName>
</protein>
<dbReference type="GO" id="GO:0003677">
    <property type="term" value="F:DNA binding"/>
    <property type="evidence" value="ECO:0007669"/>
    <property type="project" value="InterPro"/>
</dbReference>